<keyword evidence="3" id="KW-1185">Reference proteome</keyword>
<feature type="signal peptide" evidence="1">
    <location>
        <begin position="1"/>
        <end position="24"/>
    </location>
</feature>
<evidence type="ECO:0000313" key="3">
    <source>
        <dbReference type="Proteomes" id="UP000516305"/>
    </source>
</evidence>
<keyword evidence="2" id="KW-0378">Hydrolase</keyword>
<dbReference type="InterPro" id="IPR034122">
    <property type="entry name" value="Retropepsin-like_bacterial"/>
</dbReference>
<dbReference type="SUPFAM" id="SSF50630">
    <property type="entry name" value="Acid proteases"/>
    <property type="match status" value="1"/>
</dbReference>
<proteinExistence type="predicted"/>
<dbReference type="Pfam" id="PF13650">
    <property type="entry name" value="Asp_protease_2"/>
    <property type="match status" value="1"/>
</dbReference>
<dbReference type="AlphaFoldDB" id="A0A7H0VAX9"/>
<organism evidence="2 3">
    <name type="scientific">Croceimicrobium hydrocarbonivorans</name>
    <dbReference type="NCBI Taxonomy" id="2761580"/>
    <lineage>
        <taxon>Bacteria</taxon>
        <taxon>Pseudomonadati</taxon>
        <taxon>Bacteroidota</taxon>
        <taxon>Flavobacteriia</taxon>
        <taxon>Flavobacteriales</taxon>
        <taxon>Owenweeksiaceae</taxon>
        <taxon>Croceimicrobium</taxon>
    </lineage>
</organism>
<dbReference type="RefSeq" id="WP_210757445.1">
    <property type="nucleotide sequence ID" value="NZ_CP060139.1"/>
</dbReference>
<accession>A0A7H0VAX9</accession>
<protein>
    <submittedName>
        <fullName evidence="2">Clan AA aspartic protease</fullName>
    </submittedName>
</protein>
<dbReference type="Proteomes" id="UP000516305">
    <property type="component" value="Chromosome"/>
</dbReference>
<dbReference type="GO" id="GO:0008233">
    <property type="term" value="F:peptidase activity"/>
    <property type="evidence" value="ECO:0007669"/>
    <property type="project" value="UniProtKB-KW"/>
</dbReference>
<dbReference type="InterPro" id="IPR021109">
    <property type="entry name" value="Peptidase_aspartic_dom_sf"/>
</dbReference>
<keyword evidence="2" id="KW-0645">Protease</keyword>
<dbReference type="EMBL" id="CP060139">
    <property type="protein sequence ID" value="QNR22877.1"/>
    <property type="molecule type" value="Genomic_DNA"/>
</dbReference>
<name>A0A7H0VAX9_9FLAO</name>
<feature type="chain" id="PRO_5028909693" evidence="1">
    <location>
        <begin position="25"/>
        <end position="392"/>
    </location>
</feature>
<keyword evidence="1" id="KW-0732">Signal</keyword>
<sequence>MNRILQLFLALGLLLSLSTCRSSATLFARGKVEKPKNSVSPIALPVVVKQNLLYLEVEIEGEVYNFLFDSGAPMVISHELAEKYNTKVLRRATIRDSQGKQQRQDYVRMPDFKLGDRTFSDLVAISADLKASPLLNCLKLDGIIGANAMQFQYWDFSPEDSLLRMSDTKEHWPQGKKYVLPFSIKSSRTPLVALNINGSQIKGITFDTGSNGTLSLPKSLSSSFKPEAAKFKSYGFLSGGLFGSALDTAYEFEMKFEFPDTIIPVLVEQEQTKQGKLLGMSFLRQFHVFMDYQEGEILLMPRKAKPEQGTYPLTPYYQDEKVIIGSLNSLLPPQYQSLALGDTIIAVEDFQLPEKVSIDDFCRVVQSFQNEEEALYIEIKGKGRIRVARTAK</sequence>
<reference evidence="2 3" key="1">
    <citation type="submission" date="2020-08" db="EMBL/GenBank/DDBJ databases">
        <title>Croceimicrobium hydrocarbonivorans gen. nov., sp. nov., a novel marine bacterium isolated from a bacterial consortium that degrades polyethylene terephthalate.</title>
        <authorList>
            <person name="Liu R."/>
        </authorList>
    </citation>
    <scope>NUCLEOTIDE SEQUENCE [LARGE SCALE GENOMIC DNA]</scope>
    <source>
        <strain evidence="2 3">A20-9</strain>
    </source>
</reference>
<evidence type="ECO:0000256" key="1">
    <source>
        <dbReference type="SAM" id="SignalP"/>
    </source>
</evidence>
<evidence type="ECO:0000313" key="2">
    <source>
        <dbReference type="EMBL" id="QNR22877.1"/>
    </source>
</evidence>
<dbReference type="CDD" id="cd05483">
    <property type="entry name" value="retropepsin_like_bacteria"/>
    <property type="match status" value="1"/>
</dbReference>
<dbReference type="Gene3D" id="2.40.70.10">
    <property type="entry name" value="Acid Proteases"/>
    <property type="match status" value="1"/>
</dbReference>
<dbReference type="GO" id="GO:0006508">
    <property type="term" value="P:proteolysis"/>
    <property type="evidence" value="ECO:0007669"/>
    <property type="project" value="UniProtKB-KW"/>
</dbReference>
<gene>
    <name evidence="2" type="ORF">H4K34_10860</name>
</gene>
<dbReference type="KEGG" id="chyd:H4K34_10860"/>